<evidence type="ECO:0000313" key="2">
    <source>
        <dbReference type="EMBL" id="MQM29656.1"/>
    </source>
</evidence>
<evidence type="ECO:0000313" key="3">
    <source>
        <dbReference type="Proteomes" id="UP000342300"/>
    </source>
</evidence>
<dbReference type="AlphaFoldDB" id="A0A6A7RRW4"/>
<sequence length="63" mass="6937">MRTASERGTFMAFMIWGVWLVMNVRKSRRNSPSAGDETSSGFFSLTVTPPPSLAMLKLAGLRS</sequence>
<proteinExistence type="predicted"/>
<comment type="caution">
    <text evidence="2">The sequence shown here is derived from an EMBL/GenBank/DDBJ whole genome shotgun (WGS) entry which is preliminary data.</text>
</comment>
<protein>
    <submittedName>
        <fullName evidence="2">Uncharacterized protein</fullName>
    </submittedName>
</protein>
<organism evidence="2 3">
    <name type="scientific">Candidatus Accumulibacter phosphatis</name>
    <dbReference type="NCBI Taxonomy" id="327160"/>
    <lineage>
        <taxon>Bacteria</taxon>
        <taxon>Pseudomonadati</taxon>
        <taxon>Pseudomonadota</taxon>
        <taxon>Betaproteobacteria</taxon>
        <taxon>Candidatus Accumulibacter</taxon>
    </lineage>
</organism>
<feature type="region of interest" description="Disordered" evidence="1">
    <location>
        <begin position="29"/>
        <end position="49"/>
    </location>
</feature>
<gene>
    <name evidence="2" type="ORF">CRU78_03540</name>
</gene>
<feature type="compositionally biased region" description="Polar residues" evidence="1">
    <location>
        <begin position="30"/>
        <end position="47"/>
    </location>
</feature>
<evidence type="ECO:0000256" key="1">
    <source>
        <dbReference type="SAM" id="MobiDB-lite"/>
    </source>
</evidence>
<dbReference type="Proteomes" id="UP000342300">
    <property type="component" value="Unassembled WGS sequence"/>
</dbReference>
<dbReference type="EMBL" id="PDHS01000074">
    <property type="protein sequence ID" value="MQM29656.1"/>
    <property type="molecule type" value="Genomic_DNA"/>
</dbReference>
<reference evidence="2 3" key="1">
    <citation type="submission" date="2017-09" db="EMBL/GenBank/DDBJ databases">
        <title>Metagenomic Analysis Reveals Denitrifying Candidatus Accumulibacter and Flanking Population as a Source of N2O.</title>
        <authorList>
            <person name="Gao H."/>
            <person name="Mao Y."/>
            <person name="Zhao X."/>
            <person name="Liu W.-T."/>
            <person name="Zhang T."/>
            <person name="Wells G."/>
        </authorList>
    </citation>
    <scope>NUCLEOTIDE SEQUENCE [LARGE SCALE GENOMIC DNA]</scope>
    <source>
        <strain evidence="2">CANDO_2_IC</strain>
    </source>
</reference>
<accession>A0A6A7RRW4</accession>
<name>A0A6A7RRW4_9PROT</name>